<dbReference type="InterPro" id="IPR011015">
    <property type="entry name" value="LEM/LEM-like_dom_sf"/>
</dbReference>
<dbReference type="PANTHER" id="PTHR46427">
    <property type="entry name" value="ANKYRIN REPEAT AND LEM DOMAIN-CONTAINING PROTEIN 1"/>
    <property type="match status" value="1"/>
</dbReference>
<dbReference type="Gene3D" id="1.25.40.20">
    <property type="entry name" value="Ankyrin repeat-containing domain"/>
    <property type="match status" value="1"/>
</dbReference>
<feature type="region of interest" description="Disordered" evidence="2">
    <location>
        <begin position="538"/>
        <end position="564"/>
    </location>
</feature>
<keyword evidence="5" id="KW-1185">Reference proteome</keyword>
<feature type="compositionally biased region" description="Basic and acidic residues" evidence="2">
    <location>
        <begin position="238"/>
        <end position="264"/>
    </location>
</feature>
<dbReference type="Pfam" id="PF12796">
    <property type="entry name" value="Ank_2"/>
    <property type="match status" value="1"/>
</dbReference>
<evidence type="ECO:0000259" key="3">
    <source>
        <dbReference type="PROSITE" id="PS50954"/>
    </source>
</evidence>
<accession>A0A913Z0S4</accession>
<dbReference type="RefSeq" id="XP_038044270.1">
    <property type="nucleotide sequence ID" value="XM_038188342.1"/>
</dbReference>
<feature type="region of interest" description="Disordered" evidence="2">
    <location>
        <begin position="403"/>
        <end position="431"/>
    </location>
</feature>
<organism evidence="4 5">
    <name type="scientific">Patiria miniata</name>
    <name type="common">Bat star</name>
    <name type="synonym">Asterina miniata</name>
    <dbReference type="NCBI Taxonomy" id="46514"/>
    <lineage>
        <taxon>Eukaryota</taxon>
        <taxon>Metazoa</taxon>
        <taxon>Echinodermata</taxon>
        <taxon>Eleutherozoa</taxon>
        <taxon>Asterozoa</taxon>
        <taxon>Asteroidea</taxon>
        <taxon>Valvatacea</taxon>
        <taxon>Valvatida</taxon>
        <taxon>Asterinidae</taxon>
        <taxon>Patiria</taxon>
    </lineage>
</organism>
<dbReference type="GO" id="GO:0004520">
    <property type="term" value="F:DNA endonuclease activity"/>
    <property type="evidence" value="ECO:0007669"/>
    <property type="project" value="TreeGrafter"/>
</dbReference>
<dbReference type="OMA" id="FHLVIGN"/>
<dbReference type="CDD" id="cd10454">
    <property type="entry name" value="GIY-YIG_COG3680_Meta"/>
    <property type="match status" value="1"/>
</dbReference>
<dbReference type="Proteomes" id="UP000887568">
    <property type="component" value="Unplaced"/>
</dbReference>
<dbReference type="PROSITE" id="PS50954">
    <property type="entry name" value="LEM"/>
    <property type="match status" value="1"/>
</dbReference>
<dbReference type="Pfam" id="PF22945">
    <property type="entry name" value="LEM-3_GIY-YIG"/>
    <property type="match status" value="1"/>
</dbReference>
<dbReference type="GO" id="GO:0000724">
    <property type="term" value="P:double-strand break repair via homologous recombination"/>
    <property type="evidence" value="ECO:0007669"/>
    <property type="project" value="TreeGrafter"/>
</dbReference>
<dbReference type="SMART" id="SM00540">
    <property type="entry name" value="LEM"/>
    <property type="match status" value="1"/>
</dbReference>
<feature type="compositionally biased region" description="Low complexity" evidence="2">
    <location>
        <begin position="483"/>
        <end position="493"/>
    </location>
</feature>
<dbReference type="Pfam" id="PF03020">
    <property type="entry name" value="LEM"/>
    <property type="match status" value="1"/>
</dbReference>
<dbReference type="SMART" id="SM00248">
    <property type="entry name" value="ANK"/>
    <property type="match status" value="2"/>
</dbReference>
<feature type="region of interest" description="Disordered" evidence="2">
    <location>
        <begin position="200"/>
        <end position="318"/>
    </location>
</feature>
<feature type="compositionally biased region" description="Polar residues" evidence="2">
    <location>
        <begin position="403"/>
        <end position="414"/>
    </location>
</feature>
<keyword evidence="1" id="KW-0040">ANK repeat</keyword>
<dbReference type="SUPFAM" id="SSF63451">
    <property type="entry name" value="LEM domain"/>
    <property type="match status" value="1"/>
</dbReference>
<evidence type="ECO:0000256" key="2">
    <source>
        <dbReference type="SAM" id="MobiDB-lite"/>
    </source>
</evidence>
<feature type="region of interest" description="Disordered" evidence="2">
    <location>
        <begin position="473"/>
        <end position="499"/>
    </location>
</feature>
<dbReference type="PROSITE" id="PS50088">
    <property type="entry name" value="ANK_REPEAT"/>
    <property type="match status" value="2"/>
</dbReference>
<proteinExistence type="predicted"/>
<feature type="domain" description="LEM" evidence="3">
    <location>
        <begin position="639"/>
        <end position="683"/>
    </location>
</feature>
<reference evidence="4" key="1">
    <citation type="submission" date="2022-11" db="UniProtKB">
        <authorList>
            <consortium name="EnsemblMetazoa"/>
        </authorList>
    </citation>
    <scope>IDENTIFICATION</scope>
</reference>
<dbReference type="InterPro" id="IPR003887">
    <property type="entry name" value="LEM_dom"/>
</dbReference>
<dbReference type="GeneID" id="119718911"/>
<dbReference type="GO" id="GO:0005654">
    <property type="term" value="C:nucleoplasm"/>
    <property type="evidence" value="ECO:0007669"/>
    <property type="project" value="TreeGrafter"/>
</dbReference>
<dbReference type="PANTHER" id="PTHR46427:SF1">
    <property type="entry name" value="ANKYRIN REPEAT AND LEM DOMAIN-CONTAINING PROTEIN 1"/>
    <property type="match status" value="1"/>
</dbReference>
<dbReference type="SUPFAM" id="SSF48403">
    <property type="entry name" value="Ankyrin repeat"/>
    <property type="match status" value="1"/>
</dbReference>
<dbReference type="GO" id="GO:0000712">
    <property type="term" value="P:resolution of meiotic recombination intermediates"/>
    <property type="evidence" value="ECO:0007669"/>
    <property type="project" value="TreeGrafter"/>
</dbReference>
<feature type="compositionally biased region" description="Acidic residues" evidence="2">
    <location>
        <begin position="301"/>
        <end position="312"/>
    </location>
</feature>
<name>A0A913Z0S4_PATMI</name>
<dbReference type="EnsemblMetazoa" id="XM_038188342.1">
    <property type="protein sequence ID" value="XP_038044270.1"/>
    <property type="gene ID" value="LOC119718911"/>
</dbReference>
<sequence length="921" mass="102170">MDKKLALTETLVQAIQQDMFGSAKSLLEQGANPNLVLPSGISPFHLAIGTDSLNALPLIKLLLQYDGNPNVRSADGMTPVHVAATWGRFLALQLLLLNGGDPELCDEDGANATDLAKENENWDCLNLLTSYQTEEDEEDSQLDTSVTRYLNQTRSSCDVHPECSLDSHDSTDFNHNSAHASLDSTGLLSYLPDVSSFSISSFTEDKPRPSRSFFPDLVSRTETRGQDLSEESCSCVSEPERQKRLSLEGKSRGSFDSHGHKCEEATSPVQKQGLGGNGSNFKRCHDRGSTHLDPMDGPSVADEDGVGSEQDEEHDHDRTLSNTYLEEVLMCDNCTGLDVTSPDHISVFMKGSHNGDTPPLDKTIAFLSDRRSIRRSAAVLRQTEVSIASEESSAYVTCQSHDMSGVNAQPSTTKRNPRRVTFSDEQGDSSNLFQQSSEEFGFAHARHVSHDPCRTTESTADFDESLAHTGELSDLLTSDNTESDLLTSDESSLFPPCNGPKTSNLLNGYKQSAHNTVCAEGFERPEAKALATWRFSSGRPPSRLTEDHSTTHESHFTDCSEADSDTEHDSVEYLYHDENTGAMLIERQCPSALGTSSSCQDLSCLNYSHISTIDDTVLYDWRDYQTDEECDSSPPAPPPKELLELTNKGIREMMRKYGEEAGPITATTRMVYLHHLNKLQKDPDFARRAASRQQTFQGFRWELAEYLNSGSLPEPEHQMAQQEKLMVAPFQTPDPSRKWREGTLKSSFNYLLLDPRVTKDLPGRYTQLTHLEAFRMFVAAIFYIGKGKRGRPYAHFYEALSSTKPVDEVKGQTPRKAAKKQPSAKVRHILDIWAAGLGVVSLHCFQSVIPVEAYTREACMVDAMGLSRLTNIKKGDFYGPSTALPARKRRQMGVFLLKKACQIFLVEGERQIRPADIALGQ</sequence>
<dbReference type="InterPro" id="IPR034998">
    <property type="entry name" value="ANKLE1"/>
</dbReference>
<evidence type="ECO:0000313" key="5">
    <source>
        <dbReference type="Proteomes" id="UP000887568"/>
    </source>
</evidence>
<dbReference type="Gene3D" id="1.10.720.40">
    <property type="match status" value="1"/>
</dbReference>
<dbReference type="CDD" id="cd12940">
    <property type="entry name" value="LEM_LAP2_LEMD1"/>
    <property type="match status" value="1"/>
</dbReference>
<dbReference type="AlphaFoldDB" id="A0A913Z0S4"/>
<feature type="repeat" description="ANK" evidence="1">
    <location>
        <begin position="75"/>
        <end position="107"/>
    </location>
</feature>
<dbReference type="InterPro" id="IPR036770">
    <property type="entry name" value="Ankyrin_rpt-contain_sf"/>
</dbReference>
<dbReference type="InterPro" id="IPR002110">
    <property type="entry name" value="Ankyrin_rpt"/>
</dbReference>
<evidence type="ECO:0000256" key="1">
    <source>
        <dbReference type="PROSITE-ProRule" id="PRU00023"/>
    </source>
</evidence>
<dbReference type="PROSITE" id="PS50297">
    <property type="entry name" value="ANK_REP_REGION"/>
    <property type="match status" value="1"/>
</dbReference>
<protein>
    <recommendedName>
        <fullName evidence="3">LEM domain-containing protein</fullName>
    </recommendedName>
</protein>
<feature type="repeat" description="ANK" evidence="1">
    <location>
        <begin position="39"/>
        <end position="74"/>
    </location>
</feature>
<evidence type="ECO:0000313" key="4">
    <source>
        <dbReference type="EnsemblMetazoa" id="XP_038044270.1"/>
    </source>
</evidence>
<dbReference type="GO" id="GO:0005737">
    <property type="term" value="C:cytoplasm"/>
    <property type="evidence" value="ECO:0007669"/>
    <property type="project" value="TreeGrafter"/>
</dbReference>
<dbReference type="OrthoDB" id="1601181at2759"/>
<feature type="compositionally biased region" description="Basic and acidic residues" evidence="2">
    <location>
        <begin position="544"/>
        <end position="558"/>
    </location>
</feature>